<dbReference type="Gene3D" id="3.50.50.100">
    <property type="match status" value="1"/>
</dbReference>
<keyword evidence="6 12" id="KW-0560">Oxidoreductase</keyword>
<evidence type="ECO:0000256" key="4">
    <source>
        <dbReference type="ARBA" id="ARBA00022827"/>
    </source>
</evidence>
<evidence type="ECO:0000256" key="9">
    <source>
        <dbReference type="SAM" id="Phobius"/>
    </source>
</evidence>
<dbReference type="Pfam" id="PF22366">
    <property type="entry name" value="NDH2_C"/>
    <property type="match status" value="1"/>
</dbReference>
<evidence type="ECO:0000256" key="7">
    <source>
        <dbReference type="ARBA" id="ARBA00023027"/>
    </source>
</evidence>
<feature type="domain" description="FAD/NAD(P)-binding" evidence="10">
    <location>
        <begin position="7"/>
        <end position="339"/>
    </location>
</feature>
<dbReference type="InterPro" id="IPR054585">
    <property type="entry name" value="NDH2-like_C"/>
</dbReference>
<dbReference type="PANTHER" id="PTHR43706">
    <property type="entry name" value="NADH DEHYDROGENASE"/>
    <property type="match status" value="1"/>
</dbReference>
<gene>
    <name evidence="12" type="primary">yumB</name>
    <name evidence="12" type="ORF">AAA799N04_00005</name>
</gene>
<dbReference type="PANTHER" id="PTHR43706:SF47">
    <property type="entry name" value="EXTERNAL NADH-UBIQUINONE OXIDOREDUCTASE 1, MITOCHONDRIAL-RELATED"/>
    <property type="match status" value="1"/>
</dbReference>
<evidence type="ECO:0000313" key="12">
    <source>
        <dbReference type="EMBL" id="KEQ57328.1"/>
    </source>
</evidence>
<dbReference type="InterPro" id="IPR036188">
    <property type="entry name" value="FAD/NAD-bd_sf"/>
</dbReference>
<keyword evidence="9" id="KW-0472">Membrane</keyword>
<dbReference type="Proteomes" id="UP000028059">
    <property type="component" value="Unassembled WGS sequence"/>
</dbReference>
<feature type="domain" description="External alternative NADH-ubiquinone oxidoreductase-like C-terminal" evidence="11">
    <location>
        <begin position="367"/>
        <end position="426"/>
    </location>
</feature>
<dbReference type="PATRIC" id="fig|1502293.3.peg.5"/>
<comment type="caution">
    <text evidence="12">The sequence shown here is derived from an EMBL/GenBank/DDBJ whole genome shotgun (WGS) entry which is preliminary data.</text>
</comment>
<comment type="catalytic activity">
    <reaction evidence="8">
        <text>a quinone + NADH + H(+) = a quinol + NAD(+)</text>
        <dbReference type="Rhea" id="RHEA:46160"/>
        <dbReference type="ChEBI" id="CHEBI:15378"/>
        <dbReference type="ChEBI" id="CHEBI:24646"/>
        <dbReference type="ChEBI" id="CHEBI:57540"/>
        <dbReference type="ChEBI" id="CHEBI:57945"/>
        <dbReference type="ChEBI" id="CHEBI:132124"/>
        <dbReference type="EC" id="1.6.5.9"/>
    </reaction>
</comment>
<dbReference type="EC" id="1.6.5.9" evidence="2"/>
<evidence type="ECO:0000256" key="3">
    <source>
        <dbReference type="ARBA" id="ARBA00022630"/>
    </source>
</evidence>
<keyword evidence="4" id="KW-0274">FAD</keyword>
<proteinExistence type="inferred from homology"/>
<keyword evidence="9" id="KW-0812">Transmembrane</keyword>
<dbReference type="PRINTS" id="PR00411">
    <property type="entry name" value="PNDRDTASEI"/>
</dbReference>
<dbReference type="EMBL" id="JOKN01000001">
    <property type="protein sequence ID" value="KEQ57328.1"/>
    <property type="molecule type" value="Genomic_DNA"/>
</dbReference>
<keyword evidence="7" id="KW-0520">NAD</keyword>
<dbReference type="InterPro" id="IPR023753">
    <property type="entry name" value="FAD/NAD-binding_dom"/>
</dbReference>
<dbReference type="AlphaFoldDB" id="A0A081RQ55"/>
<evidence type="ECO:0000259" key="10">
    <source>
        <dbReference type="Pfam" id="PF07992"/>
    </source>
</evidence>
<protein>
    <recommendedName>
        <fullName evidence="2">NADH:ubiquinone reductase (non-electrogenic)</fullName>
        <ecNumber evidence="2">1.6.5.9</ecNumber>
    </recommendedName>
</protein>
<accession>A0A081RQ55</accession>
<keyword evidence="13" id="KW-1185">Reference proteome</keyword>
<evidence type="ECO:0000256" key="2">
    <source>
        <dbReference type="ARBA" id="ARBA00012637"/>
    </source>
</evidence>
<dbReference type="GO" id="GO:0050136">
    <property type="term" value="F:NADH dehydrogenase (quinone) (non-electrogenic) activity"/>
    <property type="evidence" value="ECO:0007669"/>
    <property type="project" value="UniProtKB-EC"/>
</dbReference>
<evidence type="ECO:0000259" key="11">
    <source>
        <dbReference type="Pfam" id="PF22366"/>
    </source>
</evidence>
<evidence type="ECO:0000256" key="1">
    <source>
        <dbReference type="ARBA" id="ARBA00005272"/>
    </source>
</evidence>
<comment type="similarity">
    <text evidence="1">Belongs to the NADH dehydrogenase family.</text>
</comment>
<dbReference type="InterPro" id="IPR045024">
    <property type="entry name" value="NDH-2"/>
</dbReference>
<dbReference type="PRINTS" id="PR00368">
    <property type="entry name" value="FADPNR"/>
</dbReference>
<reference evidence="12 13" key="1">
    <citation type="submission" date="2014-06" db="EMBL/GenBank/DDBJ databases">
        <authorList>
            <person name="Ngugi D.K."/>
            <person name="Blom J."/>
            <person name="Alam I."/>
            <person name="Rashid M."/>
            <person name="Ba Alawi W."/>
            <person name="Zhang G."/>
            <person name="Hikmawan T."/>
            <person name="Guan Y."/>
            <person name="Antunes A."/>
            <person name="Siam R."/>
            <person name="ElDorry H."/>
            <person name="Bajic V."/>
            <person name="Stingl U."/>
        </authorList>
    </citation>
    <scope>NUCLEOTIDE SEQUENCE [LARGE SCALE GENOMIC DNA]</scope>
    <source>
        <strain evidence="12">SCGC AAA799-N04</strain>
    </source>
</reference>
<evidence type="ECO:0000256" key="6">
    <source>
        <dbReference type="ARBA" id="ARBA00023002"/>
    </source>
</evidence>
<feature type="transmembrane region" description="Helical" evidence="9">
    <location>
        <begin position="378"/>
        <end position="396"/>
    </location>
</feature>
<sequence length="451" mass="51141">MARNKKKIVVLGGGFAGLECTRQLEQYFKNDSEIEIVLVSEDNFLLFTPMLPQVASGMIETRHIVMPIRTITKKATFYEGRVKNIDPYGKIVNLWGSGNKRGISLHYDFLVVALGSETNFFGMSDLEKNAYQMKTLNDAVMVRNRMIDMLEQAENETNPILKHSLLTFVVVGGGFAGIETAGEIMDLLLDVRKYYPNIKKEDIRVVVLEALPNILPGFSESLAKFAQEKLTEHGIEIKLQTAVTSFDGDEVMIKRLDVDKDAIDESIVSSIQTKTVIWTAGVTPVNTIKRSLFKTDKGKIIVDKNLEVNDFPGVFAIGDCALFMDPNTQRPFAPTAQIAEAQAKIAAKNLHALIRNEEKTEFTYESKGQMAIIGKRTGIASFLGMNIHGIFAWFLWRNIYLSKIPTWDKRFRVFLDWTADAIFDRDISRLKFMRREPEKEYKVLDEVDDVW</sequence>
<organism evidence="12 13">
    <name type="scientific">Marine Group I thaumarchaeote SCGC AAA799-N04</name>
    <dbReference type="NCBI Taxonomy" id="1502293"/>
    <lineage>
        <taxon>Archaea</taxon>
        <taxon>Nitrososphaerota</taxon>
        <taxon>Marine Group I</taxon>
    </lineage>
</organism>
<evidence type="ECO:0000256" key="8">
    <source>
        <dbReference type="ARBA" id="ARBA00047599"/>
    </source>
</evidence>
<keyword evidence="9" id="KW-1133">Transmembrane helix</keyword>
<evidence type="ECO:0000256" key="5">
    <source>
        <dbReference type="ARBA" id="ARBA00022946"/>
    </source>
</evidence>
<dbReference type="SUPFAM" id="SSF51905">
    <property type="entry name" value="FAD/NAD(P)-binding domain"/>
    <property type="match status" value="2"/>
</dbReference>
<evidence type="ECO:0000313" key="13">
    <source>
        <dbReference type="Proteomes" id="UP000028059"/>
    </source>
</evidence>
<name>A0A081RQ55_9ARCH</name>
<keyword evidence="5" id="KW-0809">Transit peptide</keyword>
<dbReference type="Pfam" id="PF07992">
    <property type="entry name" value="Pyr_redox_2"/>
    <property type="match status" value="1"/>
</dbReference>
<keyword evidence="3" id="KW-0285">Flavoprotein</keyword>